<dbReference type="AlphaFoldDB" id="A0A0R0LRT8"/>
<sequence>RLSEFDFNICYREGSKNLIPDILSRNVVNDDFSAKSEIINDEKIVSIKPCQNLNEKEILDSHCNKNHRRNLKKELENLNIIVSENQLKQILDKCESCLRKNKSYVKSAKFLITYKPGKRFAIDMMDLGRKKAIIVIDYFTRKVFKL</sequence>
<evidence type="ECO:0008006" key="3">
    <source>
        <dbReference type="Google" id="ProtNLM"/>
    </source>
</evidence>
<comment type="caution">
    <text evidence="1">The sequence shown here is derived from an EMBL/GenBank/DDBJ whole genome shotgun (WGS) entry which is preliminary data.</text>
</comment>
<feature type="non-terminal residue" evidence="1">
    <location>
        <position position="1"/>
    </location>
</feature>
<reference evidence="1 2" key="1">
    <citation type="submission" date="2015-07" db="EMBL/GenBank/DDBJ databases">
        <title>The genome of Pseudoloma neurophilia, a relevant intracellular parasite of the zebrafish.</title>
        <authorList>
            <person name="Ndikumana S."/>
            <person name="Pelin A."/>
            <person name="Sanders J."/>
            <person name="Corradi N."/>
        </authorList>
    </citation>
    <scope>NUCLEOTIDE SEQUENCE [LARGE SCALE GENOMIC DNA]</scope>
    <source>
        <strain evidence="1 2">MK1</strain>
    </source>
</reference>
<dbReference type="VEuPathDB" id="MicrosporidiaDB:M153_15866000729"/>
<accession>A0A0R0LRT8</accession>
<organism evidence="1 2">
    <name type="scientific">Pseudoloma neurophilia</name>
    <dbReference type="NCBI Taxonomy" id="146866"/>
    <lineage>
        <taxon>Eukaryota</taxon>
        <taxon>Fungi</taxon>
        <taxon>Fungi incertae sedis</taxon>
        <taxon>Microsporidia</taxon>
        <taxon>Pseudoloma</taxon>
    </lineage>
</organism>
<dbReference type="OrthoDB" id="10610070at2759"/>
<dbReference type="Proteomes" id="UP000051530">
    <property type="component" value="Unassembled WGS sequence"/>
</dbReference>
<protein>
    <recommendedName>
        <fullName evidence="3">Transposable element</fullName>
    </recommendedName>
</protein>
<dbReference type="EMBL" id="LGUB01001337">
    <property type="protein sequence ID" value="KRH91976.1"/>
    <property type="molecule type" value="Genomic_DNA"/>
</dbReference>
<evidence type="ECO:0000313" key="2">
    <source>
        <dbReference type="Proteomes" id="UP000051530"/>
    </source>
</evidence>
<evidence type="ECO:0000313" key="1">
    <source>
        <dbReference type="EMBL" id="KRH91976.1"/>
    </source>
</evidence>
<proteinExistence type="predicted"/>
<gene>
    <name evidence="1" type="ORF">M153_15866000729</name>
</gene>
<name>A0A0R0LRT8_9MICR</name>
<keyword evidence="2" id="KW-1185">Reference proteome</keyword>